<keyword evidence="4" id="KW-0539">Nucleus</keyword>
<keyword evidence="7" id="KW-1185">Reference proteome</keyword>
<evidence type="ECO:0000256" key="3">
    <source>
        <dbReference type="ARBA" id="ARBA00023163"/>
    </source>
</evidence>
<dbReference type="PANTHER" id="PTHR12565">
    <property type="entry name" value="STEROL REGULATORY ELEMENT-BINDING PROTEIN"/>
    <property type="match status" value="1"/>
</dbReference>
<evidence type="ECO:0000256" key="4">
    <source>
        <dbReference type="ARBA" id="ARBA00023242"/>
    </source>
</evidence>
<dbReference type="InterPro" id="IPR024097">
    <property type="entry name" value="bHLH_ZIP_TF"/>
</dbReference>
<feature type="domain" description="BHLH" evidence="5">
    <location>
        <begin position="49"/>
        <end position="99"/>
    </location>
</feature>
<sequence length="197" mass="22434">MRTSSQTKFSSKLFPSKFDLRAGRYSNTAKVRLVWFWEAMNINKGGELMSVDMLLIHENARRKKISKRMNILQDIVTGCNRITGKAALLDEIIEYFFSMKLATINSSLESNPDAALSIELAYGKDFCHEYIIMPRTCLDSQTRNLPQVMDLFKPSNFQMGFGDVQQQSSNNSCSEATLQMKPQPCEEGVLFCFNNMP</sequence>
<protein>
    <recommendedName>
        <fullName evidence="5">BHLH domain-containing protein</fullName>
    </recommendedName>
</protein>
<dbReference type="PANTHER" id="PTHR12565:SF453">
    <property type="entry name" value="TRANSCRIPTION FACTOR BHLH77"/>
    <property type="match status" value="1"/>
</dbReference>
<comment type="subcellular location">
    <subcellularLocation>
        <location evidence="1">Nucleus</location>
    </subcellularLocation>
</comment>
<evidence type="ECO:0000313" key="7">
    <source>
        <dbReference type="Proteomes" id="UP000824890"/>
    </source>
</evidence>
<proteinExistence type="predicted"/>
<accession>A0ABQ8BR77</accession>
<comment type="caution">
    <text evidence="6">The sequence shown here is derived from an EMBL/GenBank/DDBJ whole genome shotgun (WGS) entry which is preliminary data.</text>
</comment>
<evidence type="ECO:0000256" key="2">
    <source>
        <dbReference type="ARBA" id="ARBA00023015"/>
    </source>
</evidence>
<name>A0ABQ8BR77_BRANA</name>
<evidence type="ECO:0000313" key="6">
    <source>
        <dbReference type="EMBL" id="KAH0907317.1"/>
    </source>
</evidence>
<evidence type="ECO:0000259" key="5">
    <source>
        <dbReference type="PROSITE" id="PS50888"/>
    </source>
</evidence>
<keyword evidence="3" id="KW-0804">Transcription</keyword>
<reference evidence="6 7" key="1">
    <citation type="submission" date="2021-05" db="EMBL/GenBank/DDBJ databases">
        <title>Genome Assembly of Synthetic Allotetraploid Brassica napus Reveals Homoeologous Exchanges between Subgenomes.</title>
        <authorList>
            <person name="Davis J.T."/>
        </authorList>
    </citation>
    <scope>NUCLEOTIDE SEQUENCE [LARGE SCALE GENOMIC DNA]</scope>
    <source>
        <strain evidence="7">cv. Da-Ae</strain>
        <tissue evidence="6">Seedling</tissue>
    </source>
</reference>
<dbReference type="InterPro" id="IPR036638">
    <property type="entry name" value="HLH_DNA-bd_sf"/>
</dbReference>
<dbReference type="SUPFAM" id="SSF47459">
    <property type="entry name" value="HLH, helix-loop-helix DNA-binding domain"/>
    <property type="match status" value="1"/>
</dbReference>
<dbReference type="EMBL" id="JAGKQM010000010">
    <property type="protein sequence ID" value="KAH0907317.1"/>
    <property type="molecule type" value="Genomic_DNA"/>
</dbReference>
<dbReference type="Proteomes" id="UP000824890">
    <property type="component" value="Unassembled WGS sequence"/>
</dbReference>
<dbReference type="InterPro" id="IPR011598">
    <property type="entry name" value="bHLH_dom"/>
</dbReference>
<gene>
    <name evidence="6" type="ORF">HID58_039144</name>
</gene>
<evidence type="ECO:0000256" key="1">
    <source>
        <dbReference type="ARBA" id="ARBA00004123"/>
    </source>
</evidence>
<dbReference type="PROSITE" id="PS50888">
    <property type="entry name" value="BHLH"/>
    <property type="match status" value="1"/>
</dbReference>
<keyword evidence="2" id="KW-0805">Transcription regulation</keyword>
<organism evidence="6 7">
    <name type="scientific">Brassica napus</name>
    <name type="common">Rape</name>
    <dbReference type="NCBI Taxonomy" id="3708"/>
    <lineage>
        <taxon>Eukaryota</taxon>
        <taxon>Viridiplantae</taxon>
        <taxon>Streptophyta</taxon>
        <taxon>Embryophyta</taxon>
        <taxon>Tracheophyta</taxon>
        <taxon>Spermatophyta</taxon>
        <taxon>Magnoliopsida</taxon>
        <taxon>eudicotyledons</taxon>
        <taxon>Gunneridae</taxon>
        <taxon>Pentapetalae</taxon>
        <taxon>rosids</taxon>
        <taxon>malvids</taxon>
        <taxon>Brassicales</taxon>
        <taxon>Brassicaceae</taxon>
        <taxon>Brassiceae</taxon>
        <taxon>Brassica</taxon>
    </lineage>
</organism>